<dbReference type="VEuPathDB" id="TriTrypDB:Lsey_0203_0010"/>
<evidence type="ECO:0000313" key="1">
    <source>
        <dbReference type="EMBL" id="KPI85188.1"/>
    </source>
</evidence>
<accession>A0A0N1I333</accession>
<dbReference type="OrthoDB" id="276709at2759"/>
<comment type="caution">
    <text evidence="1">The sequence shown here is derived from an EMBL/GenBank/DDBJ whole genome shotgun (WGS) entry which is preliminary data.</text>
</comment>
<dbReference type="Gene3D" id="1.25.40.10">
    <property type="entry name" value="Tetratricopeptide repeat domain"/>
    <property type="match status" value="1"/>
</dbReference>
<dbReference type="SUPFAM" id="SSF52833">
    <property type="entry name" value="Thioredoxin-like"/>
    <property type="match status" value="1"/>
</dbReference>
<organism evidence="1 2">
    <name type="scientific">Leptomonas seymouri</name>
    <dbReference type="NCBI Taxonomy" id="5684"/>
    <lineage>
        <taxon>Eukaryota</taxon>
        <taxon>Discoba</taxon>
        <taxon>Euglenozoa</taxon>
        <taxon>Kinetoplastea</taxon>
        <taxon>Metakinetoplastina</taxon>
        <taxon>Trypanosomatida</taxon>
        <taxon>Trypanosomatidae</taxon>
        <taxon>Leishmaniinae</taxon>
        <taxon>Leptomonas</taxon>
    </lineage>
</organism>
<gene>
    <name evidence="1" type="ORF">ABL78_5733</name>
</gene>
<sequence>MSDSHDPPQNQGRDGAAQQAFSKHCGTLLGVVQVTSKNINAEMDSKVPLFLYFMVTNHPEVRQYTQLLMHQVDQANRRCKTEKFGELYQEFGKDAGLAIKLGMVDCLQEPGLMAKFHIDPHMFPVVYFVRSKVFCDKLVGIVAESQVKEAVEAFIDYAKTESKNEAEGNTLFQKVKRQDNDDENAMTLIAAAHTKMKSNDVGKAKELYAKALCLSTDDIAAVNKRHNVANKKMTPELWALLKREPCYNTAPEALCGLAMCAMASKQMEESLQLVKRVRSEFPYAVKDMRGVAEAVVRIELMDLVGFEVERDNYMSLLKYDELISDPVQFYRQHLKKAVGFYVESLPGQAIEECIRLIRAEPKLLPALKEGGVVPHDLHLGSTAVTPARQVIRLIFEALGPTDEQVEKGRKVLQLYL</sequence>
<dbReference type="EMBL" id="LJSK01000203">
    <property type="protein sequence ID" value="KPI85188.1"/>
    <property type="molecule type" value="Genomic_DNA"/>
</dbReference>
<keyword evidence="2" id="KW-1185">Reference proteome</keyword>
<name>A0A0N1I333_LEPSE</name>
<dbReference type="InterPro" id="IPR036249">
    <property type="entry name" value="Thioredoxin-like_sf"/>
</dbReference>
<dbReference type="AlphaFoldDB" id="A0A0N1I333"/>
<dbReference type="OMA" id="CYNTAPE"/>
<dbReference type="SUPFAM" id="SSF48452">
    <property type="entry name" value="TPR-like"/>
    <property type="match status" value="1"/>
</dbReference>
<dbReference type="InterPro" id="IPR011990">
    <property type="entry name" value="TPR-like_helical_dom_sf"/>
</dbReference>
<protein>
    <submittedName>
        <fullName evidence="1">Uncharacterized protein</fullName>
    </submittedName>
</protein>
<proteinExistence type="predicted"/>
<reference evidence="1 2" key="1">
    <citation type="journal article" date="2015" name="PLoS Pathog.">
        <title>Leptomonas seymouri: Adaptations to the Dixenous Life Cycle Analyzed by Genome Sequencing, Transcriptome Profiling and Co-infection with Leishmania donovani.</title>
        <authorList>
            <person name="Kraeva N."/>
            <person name="Butenko A."/>
            <person name="Hlavacova J."/>
            <person name="Kostygov A."/>
            <person name="Myskova J."/>
            <person name="Grybchuk D."/>
            <person name="Lestinova T."/>
            <person name="Votypka J."/>
            <person name="Volf P."/>
            <person name="Opperdoes F."/>
            <person name="Flegontov P."/>
            <person name="Lukes J."/>
            <person name="Yurchenko V."/>
        </authorList>
    </citation>
    <scope>NUCLEOTIDE SEQUENCE [LARGE SCALE GENOMIC DNA]</scope>
    <source>
        <strain evidence="1 2">ATCC 30220</strain>
    </source>
</reference>
<dbReference type="Proteomes" id="UP000038009">
    <property type="component" value="Unassembled WGS sequence"/>
</dbReference>
<evidence type="ECO:0000313" key="2">
    <source>
        <dbReference type="Proteomes" id="UP000038009"/>
    </source>
</evidence>